<organism evidence="3 4">
    <name type="scientific">Ancylobacter tetraedralis</name>
    <dbReference type="NCBI Taxonomy" id="217068"/>
    <lineage>
        <taxon>Bacteria</taxon>
        <taxon>Pseudomonadati</taxon>
        <taxon>Pseudomonadota</taxon>
        <taxon>Alphaproteobacteria</taxon>
        <taxon>Hyphomicrobiales</taxon>
        <taxon>Xanthobacteraceae</taxon>
        <taxon>Ancylobacter</taxon>
    </lineage>
</organism>
<evidence type="ECO:0000256" key="1">
    <source>
        <dbReference type="SAM" id="MobiDB-lite"/>
    </source>
</evidence>
<reference evidence="3 4" key="1">
    <citation type="submission" date="2020-08" db="EMBL/GenBank/DDBJ databases">
        <title>Genomic Encyclopedia of Type Strains, Phase IV (KMG-IV): sequencing the most valuable type-strain genomes for metagenomic binning, comparative biology and taxonomic classification.</title>
        <authorList>
            <person name="Goeker M."/>
        </authorList>
    </citation>
    <scope>NUCLEOTIDE SEQUENCE [LARGE SCALE GENOMIC DNA]</scope>
    <source>
        <strain evidence="3 4">DSM 5895</strain>
    </source>
</reference>
<evidence type="ECO:0000313" key="4">
    <source>
        <dbReference type="Proteomes" id="UP000533469"/>
    </source>
</evidence>
<feature type="compositionally biased region" description="Low complexity" evidence="1">
    <location>
        <begin position="228"/>
        <end position="238"/>
    </location>
</feature>
<dbReference type="InterPro" id="IPR018649">
    <property type="entry name" value="SHOCT"/>
</dbReference>
<feature type="region of interest" description="Disordered" evidence="1">
    <location>
        <begin position="211"/>
        <end position="239"/>
    </location>
</feature>
<evidence type="ECO:0000259" key="2">
    <source>
        <dbReference type="Pfam" id="PF09851"/>
    </source>
</evidence>
<gene>
    <name evidence="3" type="ORF">FHS55_002182</name>
</gene>
<sequence>MTDAQNVKQRFIEDFAARHGLGTDAVETLLRAVAAGGGTMAQFSHPELGGMGQWSRGGMIMVGDMFNQGLKYRVDTLCTEISDALAQNPALGAEPGLYGSGGVSGAGNWWPAEFGSPSSSGAQNDLRYAFFPGSRRLVIEKAGAQAIYDTGEHMISGVSQQQGSDQSLRFSSQFGTVWLSALPRIDSHFRESDARHDNLEQESRWNAAPAPMADTAPASVQPSPPAIAPAAQTAQPGARGSDDIFAMLERLADLRSKGILSEEEFATKKTELLARL</sequence>
<protein>
    <recommendedName>
        <fullName evidence="2">SHOCT domain-containing protein</fullName>
    </recommendedName>
</protein>
<dbReference type="RefSeq" id="WP_183189740.1">
    <property type="nucleotide sequence ID" value="NZ_JACICD010000003.1"/>
</dbReference>
<dbReference type="EMBL" id="JACICD010000003">
    <property type="protein sequence ID" value="MBB3771583.1"/>
    <property type="molecule type" value="Genomic_DNA"/>
</dbReference>
<dbReference type="Proteomes" id="UP000533469">
    <property type="component" value="Unassembled WGS sequence"/>
</dbReference>
<name>A0A839ZA22_9HYPH</name>
<feature type="domain" description="SHOCT" evidence="2">
    <location>
        <begin position="248"/>
        <end position="273"/>
    </location>
</feature>
<accession>A0A839ZA22</accession>
<dbReference type="Pfam" id="PF09851">
    <property type="entry name" value="SHOCT"/>
    <property type="match status" value="1"/>
</dbReference>
<comment type="caution">
    <text evidence="3">The sequence shown here is derived from an EMBL/GenBank/DDBJ whole genome shotgun (WGS) entry which is preliminary data.</text>
</comment>
<feature type="compositionally biased region" description="Low complexity" evidence="1">
    <location>
        <begin position="211"/>
        <end position="221"/>
    </location>
</feature>
<dbReference type="AlphaFoldDB" id="A0A839ZA22"/>
<proteinExistence type="predicted"/>
<evidence type="ECO:0000313" key="3">
    <source>
        <dbReference type="EMBL" id="MBB3771583.1"/>
    </source>
</evidence>
<keyword evidence="4" id="KW-1185">Reference proteome</keyword>